<evidence type="ECO:0000256" key="12">
    <source>
        <dbReference type="ARBA" id="ARBA00022837"/>
    </source>
</evidence>
<evidence type="ECO:0000313" key="28">
    <source>
        <dbReference type="RefSeq" id="XP_012684240.2"/>
    </source>
</evidence>
<dbReference type="PRINTS" id="PR00138">
    <property type="entry name" value="MATRIXIN"/>
</dbReference>
<evidence type="ECO:0000256" key="4">
    <source>
        <dbReference type="ARBA" id="ARBA00022525"/>
    </source>
</evidence>
<dbReference type="AlphaFoldDB" id="A0A6P3VYA2"/>
<evidence type="ECO:0000256" key="20">
    <source>
        <dbReference type="PIRSR" id="PIRSR001191-2"/>
    </source>
</evidence>
<comment type="similarity">
    <text evidence="2">Belongs to the peptidase M10A family.</text>
</comment>
<dbReference type="InterPro" id="IPR018487">
    <property type="entry name" value="Hemopexin-like_repeat"/>
</dbReference>
<dbReference type="InterPro" id="IPR018486">
    <property type="entry name" value="Hemopexin_CS"/>
</dbReference>
<feature type="binding site" evidence="21">
    <location>
        <position position="180"/>
    </location>
    <ligand>
        <name>Zn(2+)</name>
        <dbReference type="ChEBI" id="CHEBI:29105"/>
        <label>1</label>
    </ligand>
</feature>
<evidence type="ECO:0000256" key="19">
    <source>
        <dbReference type="PIRSR" id="PIRSR001191-1"/>
    </source>
</evidence>
<keyword evidence="27" id="KW-1185">Reference proteome</keyword>
<feature type="binding site" evidence="21">
    <location>
        <position position="424"/>
    </location>
    <ligand>
        <name>Ca(2+)</name>
        <dbReference type="ChEBI" id="CHEBI:29108"/>
        <label>4</label>
    </ligand>
</feature>
<dbReference type="InterPro" id="IPR006026">
    <property type="entry name" value="Peptidase_Metallo"/>
</dbReference>
<dbReference type="PROSITE" id="PS00024">
    <property type="entry name" value="HEMOPEXIN"/>
    <property type="match status" value="1"/>
</dbReference>
<feature type="binding site" evidence="21">
    <location>
        <position position="193"/>
    </location>
    <ligand>
        <name>Zn(2+)</name>
        <dbReference type="ChEBI" id="CHEBI:29105"/>
        <label>1</label>
    </ligand>
</feature>
<feature type="binding site" evidence="21">
    <location>
        <position position="191"/>
    </location>
    <ligand>
        <name>Ca(2+)</name>
        <dbReference type="ChEBI" id="CHEBI:29108"/>
        <label>2</label>
    </ligand>
</feature>
<evidence type="ECO:0000256" key="5">
    <source>
        <dbReference type="ARBA" id="ARBA00022530"/>
    </source>
</evidence>
<dbReference type="OrthoDB" id="406838at2759"/>
<feature type="binding site" evidence="20">
    <location>
        <position position="215"/>
    </location>
    <ligand>
        <name>Zn(2+)</name>
        <dbReference type="ChEBI" id="CHEBI:29105"/>
        <label>2</label>
        <note>catalytic</note>
    </ligand>
</feature>
<keyword evidence="16" id="KW-1015">Disulfide bond</keyword>
<dbReference type="InterPro" id="IPR036375">
    <property type="entry name" value="Hemopexin-like_dom_sf"/>
</dbReference>
<dbReference type="GO" id="GO:0005615">
    <property type="term" value="C:extracellular space"/>
    <property type="evidence" value="ECO:0007669"/>
    <property type="project" value="TreeGrafter"/>
</dbReference>
<evidence type="ECO:0000256" key="13">
    <source>
        <dbReference type="ARBA" id="ARBA00023049"/>
    </source>
</evidence>
<feature type="binding site" evidence="21">
    <location>
        <position position="198"/>
    </location>
    <ligand>
        <name>Ca(2+)</name>
        <dbReference type="ChEBI" id="CHEBI:29108"/>
        <label>3</label>
    </ligand>
</feature>
<feature type="binding site" evidence="21">
    <location>
        <position position="377"/>
    </location>
    <ligand>
        <name>Ca(2+)</name>
        <dbReference type="ChEBI" id="CHEBI:29108"/>
        <label>5</label>
    </ligand>
</feature>
<evidence type="ECO:0000256" key="25">
    <source>
        <dbReference type="SAM" id="SignalP"/>
    </source>
</evidence>
<feature type="signal peptide" evidence="25">
    <location>
        <begin position="1"/>
        <end position="19"/>
    </location>
</feature>
<evidence type="ECO:0000256" key="2">
    <source>
        <dbReference type="ARBA" id="ARBA00010370"/>
    </source>
</evidence>
<sequence>MELTCILLLLLAAVALSSGMPLSSEEIDERLLAEKYLRQFYHLPNGLQGSRKPSDSFQSKVREMQEFFGLEVTGSLDGNTLEVMKQPRCGVSDVAEYNVFPRNLKWENKEVTYRIVNYTPDLPKSAVDKVLQKALNVWSGVTPLTFRRMTEGTADIMIQFGNGEHGDFNPFDGPNGLLAHAYPPGRGLGGDTHFDEDEKWTIDSEEYNLFRVAVHEFGHALGLAHSNDPGALMFPIYSYSEGYPLSEDDVEGIQFLYGKNPDSRKVHPKPVAPNKCDPMLTFDAVTELRGETMVFKGRFYWRVHPNMAEPELALIKSTWPMLPNKVDAAFENPHSDRVFIFSGIRMWALSGYDLVEGYPKYIHKLGLPKTIRKVDAAVYIPDTGKTLLFTEEEYWSYDDNSGKMESGYPRSIESDFPGIGEEVDAVGYHYGYLNFFHKSLQFEYSYNSRKVIRVLRPNSLLNAVC</sequence>
<evidence type="ECO:0000256" key="11">
    <source>
        <dbReference type="ARBA" id="ARBA00022833"/>
    </source>
</evidence>
<protein>
    <recommendedName>
        <fullName evidence="3">Collagenase 3</fullName>
    </recommendedName>
    <alternativeName>
        <fullName evidence="18">Matrix metalloproteinase-13</fullName>
    </alternativeName>
</protein>
<feature type="binding site" evidence="21">
    <location>
        <position position="172"/>
    </location>
    <ligand>
        <name>Ca(2+)</name>
        <dbReference type="ChEBI" id="CHEBI:29108"/>
        <label>3</label>
    </ligand>
</feature>
<feature type="repeat" description="Hemopexin" evidence="24">
    <location>
        <begin position="323"/>
        <end position="369"/>
    </location>
</feature>
<keyword evidence="7 20" id="KW-0479">Metal-binding</keyword>
<feature type="binding site" evidence="21">
    <location>
        <position position="283"/>
    </location>
    <ligand>
        <name>Ca(2+)</name>
        <dbReference type="ChEBI" id="CHEBI:29108"/>
        <label>4</label>
    </ligand>
</feature>
<dbReference type="Pfam" id="PF01471">
    <property type="entry name" value="PG_binding_1"/>
    <property type="match status" value="1"/>
</dbReference>
<keyword evidence="9" id="KW-0677">Repeat</keyword>
<dbReference type="GO" id="GO:0030198">
    <property type="term" value="P:extracellular matrix organization"/>
    <property type="evidence" value="ECO:0007669"/>
    <property type="project" value="TreeGrafter"/>
</dbReference>
<feature type="binding site" evidence="21">
    <location>
        <position position="177"/>
    </location>
    <ligand>
        <name>Ca(2+)</name>
        <dbReference type="ChEBI" id="CHEBI:29108"/>
        <label>3</label>
    </ligand>
</feature>
<feature type="binding site" evidence="21">
    <location>
        <position position="233"/>
    </location>
    <ligand>
        <name>Zn(2+)</name>
        <dbReference type="ChEBI" id="CHEBI:29105"/>
        <label>2</label>
        <note>catalytic</note>
    </ligand>
</feature>
<evidence type="ECO:0000256" key="16">
    <source>
        <dbReference type="ARBA" id="ARBA00023157"/>
    </source>
</evidence>
<keyword evidence="11 20" id="KW-0862">Zinc</keyword>
<dbReference type="GO" id="GO:0008270">
    <property type="term" value="F:zinc ion binding"/>
    <property type="evidence" value="ECO:0007669"/>
    <property type="project" value="InterPro"/>
</dbReference>
<feature type="repeat" description="Hemopexin" evidence="24">
    <location>
        <begin position="371"/>
        <end position="419"/>
    </location>
</feature>
<dbReference type="PIRSF" id="PIRSF001191">
    <property type="entry name" value="Peptidase_M10A_matrix"/>
    <property type="match status" value="1"/>
</dbReference>
<evidence type="ECO:0000256" key="3">
    <source>
        <dbReference type="ARBA" id="ARBA00018037"/>
    </source>
</evidence>
<feature type="binding site" evidence="20">
    <location>
        <position position="219"/>
    </location>
    <ligand>
        <name>Zn(2+)</name>
        <dbReference type="ChEBI" id="CHEBI:29105"/>
        <label>2</label>
        <note>catalytic</note>
    </ligand>
</feature>
<dbReference type="InterPro" id="IPR001818">
    <property type="entry name" value="Pept_M10_metallopeptidase"/>
</dbReference>
<dbReference type="PANTHER" id="PTHR10201:SF165">
    <property type="entry name" value="COLLAGENASE 3"/>
    <property type="match status" value="1"/>
</dbReference>
<dbReference type="GO" id="GO:0006508">
    <property type="term" value="P:proteolysis"/>
    <property type="evidence" value="ECO:0007669"/>
    <property type="project" value="UniProtKB-KW"/>
</dbReference>
<keyword evidence="17" id="KW-0325">Glycoprotein</keyword>
<evidence type="ECO:0000256" key="18">
    <source>
        <dbReference type="ARBA" id="ARBA00031807"/>
    </source>
</evidence>
<feature type="binding site" evidence="21">
    <location>
        <position position="189"/>
    </location>
    <ligand>
        <name>Ca(2+)</name>
        <dbReference type="ChEBI" id="CHEBI:29108"/>
        <label>2</label>
    </ligand>
</feature>
<evidence type="ECO:0000256" key="9">
    <source>
        <dbReference type="ARBA" id="ARBA00022737"/>
    </source>
</evidence>
<dbReference type="InterPro" id="IPR002477">
    <property type="entry name" value="Peptidoglycan-bd-like"/>
</dbReference>
<dbReference type="SUPFAM" id="SSF55486">
    <property type="entry name" value="Metalloproteases ('zincins'), catalytic domain"/>
    <property type="match status" value="1"/>
</dbReference>
<evidence type="ECO:0000256" key="1">
    <source>
        <dbReference type="ARBA" id="ARBA00004498"/>
    </source>
</evidence>
<feature type="binding site" evidence="21">
    <location>
        <position position="155"/>
    </location>
    <ligand>
        <name>Ca(2+)</name>
        <dbReference type="ChEBI" id="CHEBI:29108"/>
        <label>2</label>
    </ligand>
</feature>
<feature type="binding site" description="in inhibited form" evidence="21">
    <location>
        <position position="89"/>
    </location>
    <ligand>
        <name>Zn(2+)</name>
        <dbReference type="ChEBI" id="CHEBI:29105"/>
        <label>2</label>
        <note>catalytic</note>
    </ligand>
</feature>
<dbReference type="GeneID" id="105901353"/>
<feature type="binding site" evidence="21">
    <location>
        <position position="329"/>
    </location>
    <ligand>
        <name>Ca(2+)</name>
        <dbReference type="ChEBI" id="CHEBI:29108"/>
        <label>5</label>
    </ligand>
</feature>
<dbReference type="SMART" id="SM00235">
    <property type="entry name" value="ZnMc"/>
    <property type="match status" value="1"/>
</dbReference>
<feature type="short sequence motif" description="Cysteine switch" evidence="23">
    <location>
        <begin position="87"/>
        <end position="94"/>
    </location>
</feature>
<dbReference type="KEGG" id="char:105901353"/>
<dbReference type="FunFam" id="2.110.10.10:FF:000002">
    <property type="entry name" value="Matrix metallopeptidase 3"/>
    <property type="match status" value="1"/>
</dbReference>
<dbReference type="CDD" id="cd04278">
    <property type="entry name" value="ZnMc_MMP"/>
    <property type="match status" value="1"/>
</dbReference>
<keyword evidence="15" id="KW-0865">Zymogen</keyword>
<dbReference type="InterPro" id="IPR021190">
    <property type="entry name" value="Pept_M10A"/>
</dbReference>
<dbReference type="Proteomes" id="UP000515152">
    <property type="component" value="Chromosome 9"/>
</dbReference>
<keyword evidence="5" id="KW-0272">Extracellular matrix</keyword>
<evidence type="ECO:0000256" key="21">
    <source>
        <dbReference type="PIRSR" id="PIRSR621190-2"/>
    </source>
</evidence>
<keyword evidence="4" id="KW-0964">Secreted</keyword>
<dbReference type="FunFam" id="3.40.390.10:FF:000007">
    <property type="entry name" value="Collagenase 3"/>
    <property type="match status" value="1"/>
</dbReference>
<evidence type="ECO:0000256" key="10">
    <source>
        <dbReference type="ARBA" id="ARBA00022801"/>
    </source>
</evidence>
<dbReference type="GO" id="GO:0031012">
    <property type="term" value="C:extracellular matrix"/>
    <property type="evidence" value="ECO:0007669"/>
    <property type="project" value="InterPro"/>
</dbReference>
<feature type="active site" evidence="19">
    <location>
        <position position="216"/>
    </location>
</feature>
<dbReference type="PANTHER" id="PTHR10201">
    <property type="entry name" value="MATRIX METALLOPROTEINASE"/>
    <property type="match status" value="1"/>
</dbReference>
<dbReference type="Pfam" id="PF00413">
    <property type="entry name" value="Peptidase_M10"/>
    <property type="match status" value="1"/>
</dbReference>
<feature type="chain" id="PRO_5027669637" description="Collagenase 3" evidence="25">
    <location>
        <begin position="20"/>
        <end position="465"/>
    </location>
</feature>
<proteinExistence type="inferred from homology"/>
<name>A0A6P3VYA2_CLUHA</name>
<evidence type="ECO:0000259" key="26">
    <source>
        <dbReference type="SMART" id="SM00235"/>
    </source>
</evidence>
<keyword evidence="12 21" id="KW-0106">Calcium</keyword>
<comment type="subcellular location">
    <subcellularLocation>
        <location evidence="1">Secreted</location>
        <location evidence="1">Extracellular space</location>
        <location evidence="1">Extracellular matrix</location>
    </subcellularLocation>
</comment>
<keyword evidence="14" id="KW-0177">Collagen degradation</keyword>
<comment type="cofactor">
    <cofactor evidence="21">
        <name>Zn(2+)</name>
        <dbReference type="ChEBI" id="CHEBI:29105"/>
    </cofactor>
    <text evidence="21">Binds 2 Zn(2+) ions per subunit.</text>
</comment>
<dbReference type="InterPro" id="IPR000585">
    <property type="entry name" value="Hemopexin-like_dom"/>
</dbReference>
<evidence type="ECO:0000256" key="22">
    <source>
        <dbReference type="PIRSR" id="PIRSR621190-4"/>
    </source>
</evidence>
<dbReference type="SMART" id="SM00120">
    <property type="entry name" value="HX"/>
    <property type="match status" value="3"/>
</dbReference>
<dbReference type="CDD" id="cd00094">
    <property type="entry name" value="HX"/>
    <property type="match status" value="1"/>
</dbReference>
<dbReference type="Pfam" id="PF00045">
    <property type="entry name" value="Hemopexin"/>
    <property type="match status" value="3"/>
</dbReference>
<feature type="binding site" evidence="21">
    <location>
        <position position="327"/>
    </location>
    <ligand>
        <name>Ca(2+)</name>
        <dbReference type="ChEBI" id="CHEBI:29108"/>
        <label>4</label>
    </ligand>
</feature>
<feature type="binding site" evidence="21">
    <location>
        <position position="173"/>
    </location>
    <ligand>
        <name>Ca(2+)</name>
        <dbReference type="ChEBI" id="CHEBI:29108"/>
        <label>3</label>
    </ligand>
</feature>
<dbReference type="SUPFAM" id="SSF47090">
    <property type="entry name" value="PGBD-like"/>
    <property type="match status" value="1"/>
</dbReference>
<feature type="binding site" evidence="21">
    <location>
        <position position="426"/>
    </location>
    <ligand>
        <name>Ca(2+)</name>
        <dbReference type="ChEBI" id="CHEBI:29108"/>
        <label>5</label>
    </ligand>
</feature>
<gene>
    <name evidence="28" type="primary">mmp13b</name>
</gene>
<dbReference type="SUPFAM" id="SSF50923">
    <property type="entry name" value="Hemopexin-like domain"/>
    <property type="match status" value="1"/>
</dbReference>
<evidence type="ECO:0000256" key="15">
    <source>
        <dbReference type="ARBA" id="ARBA00023145"/>
    </source>
</evidence>
<keyword evidence="10" id="KW-0378">Hydrolase</keyword>
<evidence type="ECO:0000256" key="6">
    <source>
        <dbReference type="ARBA" id="ARBA00022670"/>
    </source>
</evidence>
<accession>A0A6P3VYA2</accession>
<feature type="modified residue" description="Phosphotyrosine; by PKDCC" evidence="22">
    <location>
        <position position="358"/>
    </location>
</feature>
<organism evidence="27 28">
    <name type="scientific">Clupea harengus</name>
    <name type="common">Atlantic herring</name>
    <dbReference type="NCBI Taxonomy" id="7950"/>
    <lineage>
        <taxon>Eukaryota</taxon>
        <taxon>Metazoa</taxon>
        <taxon>Chordata</taxon>
        <taxon>Craniata</taxon>
        <taxon>Vertebrata</taxon>
        <taxon>Euteleostomi</taxon>
        <taxon>Actinopterygii</taxon>
        <taxon>Neopterygii</taxon>
        <taxon>Teleostei</taxon>
        <taxon>Clupei</taxon>
        <taxon>Clupeiformes</taxon>
        <taxon>Clupeoidei</taxon>
        <taxon>Clupeidae</taxon>
        <taxon>Clupea</taxon>
    </lineage>
</organism>
<evidence type="ECO:0000256" key="8">
    <source>
        <dbReference type="ARBA" id="ARBA00022729"/>
    </source>
</evidence>
<dbReference type="InterPro" id="IPR036365">
    <property type="entry name" value="PGBD-like_sf"/>
</dbReference>
<reference evidence="28" key="1">
    <citation type="submission" date="2025-08" db="UniProtKB">
        <authorList>
            <consortium name="RefSeq"/>
        </authorList>
    </citation>
    <scope>IDENTIFICATION</scope>
</reference>
<dbReference type="CTD" id="100006896"/>
<feature type="binding site" evidence="21">
    <location>
        <position position="167"/>
    </location>
    <ligand>
        <name>Zn(2+)</name>
        <dbReference type="ChEBI" id="CHEBI:29105"/>
        <label>1</label>
    </ligand>
</feature>
<evidence type="ECO:0000256" key="14">
    <source>
        <dbReference type="ARBA" id="ARBA00023105"/>
    </source>
</evidence>
<feature type="binding site" evidence="21">
    <location>
        <position position="195"/>
    </location>
    <ligand>
        <name>Ca(2+)</name>
        <dbReference type="ChEBI" id="CHEBI:29108"/>
        <label>3</label>
    </ligand>
</feature>
<dbReference type="Gene3D" id="2.110.10.10">
    <property type="entry name" value="Hemopexin-like domain"/>
    <property type="match status" value="1"/>
</dbReference>
<comment type="cofactor">
    <cofactor evidence="21">
        <name>Ca(2+)</name>
        <dbReference type="ChEBI" id="CHEBI:29108"/>
    </cofactor>
    <text evidence="21">Can bind about 5 Ca(2+) ions per subunit.</text>
</comment>
<keyword evidence="13" id="KW-0482">Metalloprotease</keyword>
<feature type="binding site" evidence="21">
    <location>
        <position position="121"/>
    </location>
    <ligand>
        <name>Ca(2+)</name>
        <dbReference type="ChEBI" id="CHEBI:29108"/>
        <label>1</label>
    </ligand>
</feature>
<evidence type="ECO:0000256" key="23">
    <source>
        <dbReference type="PIRSR" id="PIRSR621190-5"/>
    </source>
</evidence>
<evidence type="ECO:0000256" key="24">
    <source>
        <dbReference type="PROSITE-ProRule" id="PRU01011"/>
    </source>
</evidence>
<evidence type="ECO:0000313" key="27">
    <source>
        <dbReference type="Proteomes" id="UP000515152"/>
    </source>
</evidence>
<dbReference type="RefSeq" id="XP_012684240.2">
    <property type="nucleotide sequence ID" value="XM_012828786.3"/>
</dbReference>
<dbReference type="GO" id="GO:0030574">
    <property type="term" value="P:collagen catabolic process"/>
    <property type="evidence" value="ECO:0007669"/>
    <property type="project" value="UniProtKB-KW"/>
</dbReference>
<dbReference type="PROSITE" id="PS51642">
    <property type="entry name" value="HEMOPEXIN_2"/>
    <property type="match status" value="3"/>
</dbReference>
<feature type="domain" description="Peptidase metallopeptidase" evidence="26">
    <location>
        <begin position="102"/>
        <end position="259"/>
    </location>
</feature>
<keyword evidence="8 25" id="KW-0732">Signal</keyword>
<evidence type="ECO:0000256" key="17">
    <source>
        <dbReference type="ARBA" id="ARBA00023180"/>
    </source>
</evidence>
<feature type="binding site" evidence="21">
    <location>
        <position position="198"/>
    </location>
    <ligand>
        <name>Ca(2+)</name>
        <dbReference type="ChEBI" id="CHEBI:29108"/>
        <label>1</label>
    </ligand>
</feature>
<feature type="binding site" evidence="20">
    <location>
        <position position="225"/>
    </location>
    <ligand>
        <name>Zn(2+)</name>
        <dbReference type="ChEBI" id="CHEBI:29105"/>
        <label>2</label>
        <note>catalytic</note>
    </ligand>
</feature>
<keyword evidence="6" id="KW-0645">Protease</keyword>
<evidence type="ECO:0000256" key="7">
    <source>
        <dbReference type="ARBA" id="ARBA00022723"/>
    </source>
</evidence>
<dbReference type="GO" id="GO:0004222">
    <property type="term" value="F:metalloendopeptidase activity"/>
    <property type="evidence" value="ECO:0007669"/>
    <property type="project" value="InterPro"/>
</dbReference>
<dbReference type="InterPro" id="IPR024079">
    <property type="entry name" value="MetalloPept_cat_dom_sf"/>
</dbReference>
<dbReference type="InterPro" id="IPR033739">
    <property type="entry name" value="M10A_MMP"/>
</dbReference>
<feature type="repeat" description="Hemopexin" evidence="24">
    <location>
        <begin position="273"/>
        <end position="322"/>
    </location>
</feature>
<dbReference type="Gene3D" id="3.40.390.10">
    <property type="entry name" value="Collagenase (Catalytic Domain)"/>
    <property type="match status" value="1"/>
</dbReference>
<feature type="binding site" evidence="21">
    <location>
        <position position="165"/>
    </location>
    <ligand>
        <name>Zn(2+)</name>
        <dbReference type="ChEBI" id="CHEBI:29105"/>
        <label>1</label>
    </ligand>
</feature>